<dbReference type="Gramene" id="Mp4g14260.1">
    <property type="protein sequence ID" value="Mp4g14260.1.cds1"/>
    <property type="gene ID" value="Mp4g14260"/>
</dbReference>
<dbReference type="Proteomes" id="UP000244005">
    <property type="component" value="Unassembled WGS sequence"/>
</dbReference>
<dbReference type="PANTHER" id="PTHR37067:SF3">
    <property type="entry name" value="PX DOMAIN-CONTAINING PROTEIN"/>
    <property type="match status" value="1"/>
</dbReference>
<gene>
    <name evidence="1" type="ORF">MARPO_0070s0056</name>
</gene>
<dbReference type="EMBL" id="KZ772742">
    <property type="protein sequence ID" value="PTQ35593.1"/>
    <property type="molecule type" value="Genomic_DNA"/>
</dbReference>
<keyword evidence="2" id="KW-1185">Reference proteome</keyword>
<dbReference type="PANTHER" id="PTHR37067">
    <property type="entry name" value="PX DOMAIN-CONTAINING PROTEIN"/>
    <property type="match status" value="1"/>
</dbReference>
<protein>
    <submittedName>
        <fullName evidence="1">Uncharacterized protein</fullName>
    </submittedName>
</protein>
<accession>A0A2R6WP32</accession>
<name>A0A2R6WP32_MARPO</name>
<proteinExistence type="predicted"/>
<reference evidence="2" key="1">
    <citation type="journal article" date="2017" name="Cell">
        <title>Insights into land plant evolution garnered from the Marchantia polymorpha genome.</title>
        <authorList>
            <person name="Bowman J.L."/>
            <person name="Kohchi T."/>
            <person name="Yamato K.T."/>
            <person name="Jenkins J."/>
            <person name="Shu S."/>
            <person name="Ishizaki K."/>
            <person name="Yamaoka S."/>
            <person name="Nishihama R."/>
            <person name="Nakamura Y."/>
            <person name="Berger F."/>
            <person name="Adam C."/>
            <person name="Aki S.S."/>
            <person name="Althoff F."/>
            <person name="Araki T."/>
            <person name="Arteaga-Vazquez M.A."/>
            <person name="Balasubrmanian S."/>
            <person name="Barry K."/>
            <person name="Bauer D."/>
            <person name="Boehm C.R."/>
            <person name="Briginshaw L."/>
            <person name="Caballero-Perez J."/>
            <person name="Catarino B."/>
            <person name="Chen F."/>
            <person name="Chiyoda S."/>
            <person name="Chovatia M."/>
            <person name="Davies K.M."/>
            <person name="Delmans M."/>
            <person name="Demura T."/>
            <person name="Dierschke T."/>
            <person name="Dolan L."/>
            <person name="Dorantes-Acosta A.E."/>
            <person name="Eklund D.M."/>
            <person name="Florent S.N."/>
            <person name="Flores-Sandoval E."/>
            <person name="Fujiyama A."/>
            <person name="Fukuzawa H."/>
            <person name="Galik B."/>
            <person name="Grimanelli D."/>
            <person name="Grimwood J."/>
            <person name="Grossniklaus U."/>
            <person name="Hamada T."/>
            <person name="Haseloff J."/>
            <person name="Hetherington A.J."/>
            <person name="Higo A."/>
            <person name="Hirakawa Y."/>
            <person name="Hundley H.N."/>
            <person name="Ikeda Y."/>
            <person name="Inoue K."/>
            <person name="Inoue S.I."/>
            <person name="Ishida S."/>
            <person name="Jia Q."/>
            <person name="Kakita M."/>
            <person name="Kanazawa T."/>
            <person name="Kawai Y."/>
            <person name="Kawashima T."/>
            <person name="Kennedy M."/>
            <person name="Kinose K."/>
            <person name="Kinoshita T."/>
            <person name="Kohara Y."/>
            <person name="Koide E."/>
            <person name="Komatsu K."/>
            <person name="Kopischke S."/>
            <person name="Kubo M."/>
            <person name="Kyozuka J."/>
            <person name="Lagercrantz U."/>
            <person name="Lin S.S."/>
            <person name="Lindquist E."/>
            <person name="Lipzen A.M."/>
            <person name="Lu C.W."/>
            <person name="De Luna E."/>
            <person name="Martienssen R.A."/>
            <person name="Minamino N."/>
            <person name="Mizutani M."/>
            <person name="Mizutani M."/>
            <person name="Mochizuki N."/>
            <person name="Monte I."/>
            <person name="Mosher R."/>
            <person name="Nagasaki H."/>
            <person name="Nakagami H."/>
            <person name="Naramoto S."/>
            <person name="Nishitani K."/>
            <person name="Ohtani M."/>
            <person name="Okamoto T."/>
            <person name="Okumura M."/>
            <person name="Phillips J."/>
            <person name="Pollak B."/>
            <person name="Reinders A."/>
            <person name="Rovekamp M."/>
            <person name="Sano R."/>
            <person name="Sawa S."/>
            <person name="Schmid M.W."/>
            <person name="Shirakawa M."/>
            <person name="Solano R."/>
            <person name="Spunde A."/>
            <person name="Suetsugu N."/>
            <person name="Sugano S."/>
            <person name="Sugiyama A."/>
            <person name="Sun R."/>
            <person name="Suzuki Y."/>
            <person name="Takenaka M."/>
            <person name="Takezawa D."/>
            <person name="Tomogane H."/>
            <person name="Tsuzuki M."/>
            <person name="Ueda T."/>
            <person name="Umeda M."/>
            <person name="Ward J.M."/>
            <person name="Watanabe Y."/>
            <person name="Yazaki K."/>
            <person name="Yokoyama R."/>
            <person name="Yoshitake Y."/>
            <person name="Yotsui I."/>
            <person name="Zachgo S."/>
            <person name="Schmutz J."/>
        </authorList>
    </citation>
    <scope>NUCLEOTIDE SEQUENCE [LARGE SCALE GENOMIC DNA]</scope>
    <source>
        <strain evidence="2">Tak-1</strain>
    </source>
</reference>
<dbReference type="AlphaFoldDB" id="A0A2R6WP32"/>
<evidence type="ECO:0000313" key="1">
    <source>
        <dbReference type="EMBL" id="PTQ35593.1"/>
    </source>
</evidence>
<sequence length="150" mass="17558">MTAREENKGVVQAVVCLFCECWRREVTEDEVPDGRKRKSTTNNKHWKDMFRSDNIHKHMQEQHPKKFEEYEALRKVASSTPEFLKGLLEQLTVDAFFKKRSTVVGRKSIFTIYKSIVEVIILELLMPAALWNDDDGEELRDDCGMDVFET</sequence>
<evidence type="ECO:0000313" key="2">
    <source>
        <dbReference type="Proteomes" id="UP000244005"/>
    </source>
</evidence>
<organism evidence="1 2">
    <name type="scientific">Marchantia polymorpha</name>
    <name type="common">Common liverwort</name>
    <name type="synonym">Marchantia aquatica</name>
    <dbReference type="NCBI Taxonomy" id="3197"/>
    <lineage>
        <taxon>Eukaryota</taxon>
        <taxon>Viridiplantae</taxon>
        <taxon>Streptophyta</taxon>
        <taxon>Embryophyta</taxon>
        <taxon>Marchantiophyta</taxon>
        <taxon>Marchantiopsida</taxon>
        <taxon>Marchantiidae</taxon>
        <taxon>Marchantiales</taxon>
        <taxon>Marchantiaceae</taxon>
        <taxon>Marchantia</taxon>
    </lineage>
</organism>